<organism evidence="6 7">
    <name type="scientific">Gymnopus androsaceus JB14</name>
    <dbReference type="NCBI Taxonomy" id="1447944"/>
    <lineage>
        <taxon>Eukaryota</taxon>
        <taxon>Fungi</taxon>
        <taxon>Dikarya</taxon>
        <taxon>Basidiomycota</taxon>
        <taxon>Agaricomycotina</taxon>
        <taxon>Agaricomycetes</taxon>
        <taxon>Agaricomycetidae</taxon>
        <taxon>Agaricales</taxon>
        <taxon>Marasmiineae</taxon>
        <taxon>Omphalotaceae</taxon>
        <taxon>Gymnopus</taxon>
    </lineage>
</organism>
<evidence type="ECO:0000256" key="3">
    <source>
        <dbReference type="ARBA" id="ARBA00022833"/>
    </source>
</evidence>
<name>A0A6A4HIC8_9AGAR</name>
<evidence type="ECO:0000256" key="1">
    <source>
        <dbReference type="ARBA" id="ARBA00022723"/>
    </source>
</evidence>
<dbReference type="SUPFAM" id="SSF144232">
    <property type="entry name" value="HIT/MYND zinc finger-like"/>
    <property type="match status" value="1"/>
</dbReference>
<evidence type="ECO:0000313" key="7">
    <source>
        <dbReference type="Proteomes" id="UP000799118"/>
    </source>
</evidence>
<dbReference type="EMBL" id="ML769493">
    <property type="protein sequence ID" value="KAE9397723.1"/>
    <property type="molecule type" value="Genomic_DNA"/>
</dbReference>
<dbReference type="Gene3D" id="6.10.140.2220">
    <property type="match status" value="1"/>
</dbReference>
<dbReference type="GO" id="GO:0008270">
    <property type="term" value="F:zinc ion binding"/>
    <property type="evidence" value="ECO:0007669"/>
    <property type="project" value="UniProtKB-KW"/>
</dbReference>
<evidence type="ECO:0000313" key="6">
    <source>
        <dbReference type="EMBL" id="KAE9397723.1"/>
    </source>
</evidence>
<keyword evidence="3" id="KW-0862">Zinc</keyword>
<evidence type="ECO:0000259" key="5">
    <source>
        <dbReference type="PROSITE" id="PS50865"/>
    </source>
</evidence>
<dbReference type="Proteomes" id="UP000799118">
    <property type="component" value="Unassembled WGS sequence"/>
</dbReference>
<keyword evidence="2 4" id="KW-0863">Zinc-finger</keyword>
<dbReference type="Pfam" id="PF01753">
    <property type="entry name" value="zf-MYND"/>
    <property type="match status" value="1"/>
</dbReference>
<dbReference type="InterPro" id="IPR002893">
    <property type="entry name" value="Znf_MYND"/>
</dbReference>
<dbReference type="AlphaFoldDB" id="A0A6A4HIC8"/>
<gene>
    <name evidence="6" type="ORF">BT96DRAFT_822920</name>
</gene>
<evidence type="ECO:0000256" key="2">
    <source>
        <dbReference type="ARBA" id="ARBA00022771"/>
    </source>
</evidence>
<evidence type="ECO:0000256" key="4">
    <source>
        <dbReference type="PROSITE-ProRule" id="PRU00134"/>
    </source>
</evidence>
<sequence>MARRFGLEEMRGLAGESLVSAESLRYQKMADDLCAQRKPVQALPFMRKAMQDKNNVDIYVSYAFVQPSYRQGLEVLMEGKLRGERSLESRYGPDTFKDDGPFVGRFYEVMDTRPYMRVLQAIVRVAVECKKYDKAVDTIIEMFRLNPQDPMQQHKWLPTLLCRTKRYADALYFCQLFIDIFLSRIPLSALPPGGGAQFRAPRRDLYTEDEQARMKIYESTILYSAALATFHMSGDCQESRMYLRAAAKANPVVLTKILKKTKRPEFLDSSARSYNSPADAHDYLWLSHDLWMEKEVWSWLNSESSSDAQQAVRKSCTRPGCGLQEREVGEFPQCSGCQTVSYCTPGCQKGDWKRHKPDCTFEQQAKSMRRAIAKGRPVPTGTIPVFAADFSENGIQGCVLRPSTLCTRIHFCFLPLFTLDTILPRSR</sequence>
<dbReference type="InterPro" id="IPR006994">
    <property type="entry name" value="TCF25/Rqc1"/>
</dbReference>
<accession>A0A6A4HIC8</accession>
<proteinExistence type="predicted"/>
<dbReference type="PROSITE" id="PS50865">
    <property type="entry name" value="ZF_MYND_2"/>
    <property type="match status" value="1"/>
</dbReference>
<dbReference type="Pfam" id="PF04910">
    <property type="entry name" value="Tcf25"/>
    <property type="match status" value="1"/>
</dbReference>
<dbReference type="OrthoDB" id="432970at2759"/>
<feature type="domain" description="MYND-type" evidence="5">
    <location>
        <begin position="318"/>
        <end position="359"/>
    </location>
</feature>
<keyword evidence="1" id="KW-0479">Metal-binding</keyword>
<reference evidence="6" key="1">
    <citation type="journal article" date="2019" name="Environ. Microbiol.">
        <title>Fungal ecological strategies reflected in gene transcription - a case study of two litter decomposers.</title>
        <authorList>
            <person name="Barbi F."/>
            <person name="Kohler A."/>
            <person name="Barry K."/>
            <person name="Baskaran P."/>
            <person name="Daum C."/>
            <person name="Fauchery L."/>
            <person name="Ihrmark K."/>
            <person name="Kuo A."/>
            <person name="LaButti K."/>
            <person name="Lipzen A."/>
            <person name="Morin E."/>
            <person name="Grigoriev I.V."/>
            <person name="Henrissat B."/>
            <person name="Lindahl B."/>
            <person name="Martin F."/>
        </authorList>
    </citation>
    <scope>NUCLEOTIDE SEQUENCE</scope>
    <source>
        <strain evidence="6">JB14</strain>
    </source>
</reference>
<protein>
    <recommendedName>
        <fullName evidence="5">MYND-type domain-containing protein</fullName>
    </recommendedName>
</protein>
<keyword evidence="7" id="KW-1185">Reference proteome</keyword>